<sequence>MTLITCLGRARHQAPALSRHLSHINMASSISGSSFSQTLQFITKIKLQELEKQRKAYQAHARVIDEVASFDTIKKVEVLAKAVKAWSGSGALPDPKTATIGGRLQLENLEFWLQQAKNDPSFSDEVAKEWAATLEEHIGHMGTRFDAARLFGNLFNEWLSSGDSVALEYQTGPEAAAVDTPSDGKEFVDVGRAEMYEQKAALESIIFKEPAVDTAALKDYLAALFSSEDAAKALKDLRKEMKKESLNLQRRKVNADEVKTIIRGLLITGLMDEEKRTTLKAFEENANIMKEIASVLNMRVAGLDTWVWPTEGISFEFRRHMNGKYRAFADPDIIDALLLHYIGMQWQVLIKKALRKVFESKAWKRAEPPSHKVNMFRKLQLRGDDGSQSIEAQRRNMQRNDFFLTQMADTVNTAKVYDDNVDGSDNDGSNNGPVDIKQKLLHMMTTECYLNTELHGTHAAVCSDFEWFGPSLPHSSILTILEFLGMSKPWLSFYKAFLAAPVRFAGDTDARIRTCGTPFNYSLSLVCGEAIMFFMDFTVNQRAEGLFLYRMHDDLWLWDAKVDKVAAGWTEMQKYAALVGLRFNEKKTGSAYIGPTTNTVARLPAGEILWGFLKFDAAASRFRLNQEDVDLHIVEMRRQLASTKSLFGWVNAYNKYMAFFLRNFGGVPANCFGHEHIVDTVDTLARIQRELFPEGGGAVGSLKKALADRFGITDLPEGYFYFPISSGGLELRNVMLELLALERRGKPLIVQANALNVSTTSATDKEKAEDDTDTDHSESRKSAFSDDSDSDDDDPENYAQPRWVDGIKVDPQLDEPFEEAIAIANKKFSARVEHDCKAYMRLKEVWTQDEDNRRTEHAHFSAENDEFMSLEEFTALRESWLRGWGDSYRHMLERPNLARRELPSAVDDSLSTFEARNWYQSWLLSMYGDGVLKKFGSLDIVDPELIPVGMVQLFKSSRIKLDQ</sequence>
<name>A0A8H5FAI9_9AGAR</name>
<dbReference type="PANTHER" id="PTHR37015">
    <property type="entry name" value="REVERSE TRANSCRIPTASE DOMAIN-CONTAINING PROTEIN"/>
    <property type="match status" value="1"/>
</dbReference>
<accession>A0A8H5FAI9</accession>
<feature type="coiled-coil region" evidence="1">
    <location>
        <begin position="227"/>
        <end position="254"/>
    </location>
</feature>
<evidence type="ECO:0000313" key="4">
    <source>
        <dbReference type="Proteomes" id="UP000567179"/>
    </source>
</evidence>
<evidence type="ECO:0000313" key="3">
    <source>
        <dbReference type="EMBL" id="KAF5329800.1"/>
    </source>
</evidence>
<evidence type="ECO:0008006" key="5">
    <source>
        <dbReference type="Google" id="ProtNLM"/>
    </source>
</evidence>
<dbReference type="Proteomes" id="UP000567179">
    <property type="component" value="Unassembled WGS sequence"/>
</dbReference>
<dbReference type="OrthoDB" id="74545at2759"/>
<feature type="compositionally biased region" description="Basic and acidic residues" evidence="2">
    <location>
        <begin position="763"/>
        <end position="784"/>
    </location>
</feature>
<keyword evidence="4" id="KW-1185">Reference proteome</keyword>
<proteinExistence type="predicted"/>
<gene>
    <name evidence="3" type="ORF">D9619_009071</name>
</gene>
<dbReference type="AlphaFoldDB" id="A0A8H5FAI9"/>
<organism evidence="3 4">
    <name type="scientific">Psilocybe cf. subviscida</name>
    <dbReference type="NCBI Taxonomy" id="2480587"/>
    <lineage>
        <taxon>Eukaryota</taxon>
        <taxon>Fungi</taxon>
        <taxon>Dikarya</taxon>
        <taxon>Basidiomycota</taxon>
        <taxon>Agaricomycotina</taxon>
        <taxon>Agaricomycetes</taxon>
        <taxon>Agaricomycetidae</taxon>
        <taxon>Agaricales</taxon>
        <taxon>Agaricineae</taxon>
        <taxon>Strophariaceae</taxon>
        <taxon>Psilocybe</taxon>
    </lineage>
</organism>
<evidence type="ECO:0000256" key="2">
    <source>
        <dbReference type="SAM" id="MobiDB-lite"/>
    </source>
</evidence>
<evidence type="ECO:0000256" key="1">
    <source>
        <dbReference type="SAM" id="Coils"/>
    </source>
</evidence>
<dbReference type="PANTHER" id="PTHR37015:SF2">
    <property type="entry name" value="REVERSE TRANSCRIPTASE DOMAIN-CONTAINING PROTEIN"/>
    <property type="match status" value="1"/>
</dbReference>
<feature type="compositionally biased region" description="Acidic residues" evidence="2">
    <location>
        <begin position="786"/>
        <end position="796"/>
    </location>
</feature>
<dbReference type="EMBL" id="JAACJJ010000002">
    <property type="protein sequence ID" value="KAF5329800.1"/>
    <property type="molecule type" value="Genomic_DNA"/>
</dbReference>
<keyword evidence="1" id="KW-0175">Coiled coil</keyword>
<protein>
    <recommendedName>
        <fullName evidence="5">Reverse transcriptase domain-containing protein</fullName>
    </recommendedName>
</protein>
<comment type="caution">
    <text evidence="3">The sequence shown here is derived from an EMBL/GenBank/DDBJ whole genome shotgun (WGS) entry which is preliminary data.</text>
</comment>
<reference evidence="3 4" key="1">
    <citation type="journal article" date="2020" name="ISME J.">
        <title>Uncovering the hidden diversity of litter-decomposition mechanisms in mushroom-forming fungi.</title>
        <authorList>
            <person name="Floudas D."/>
            <person name="Bentzer J."/>
            <person name="Ahren D."/>
            <person name="Johansson T."/>
            <person name="Persson P."/>
            <person name="Tunlid A."/>
        </authorList>
    </citation>
    <scope>NUCLEOTIDE SEQUENCE [LARGE SCALE GENOMIC DNA]</scope>
    <source>
        <strain evidence="3 4">CBS 101986</strain>
    </source>
</reference>
<feature type="region of interest" description="Disordered" evidence="2">
    <location>
        <begin position="760"/>
        <end position="805"/>
    </location>
</feature>